<evidence type="ECO:0000313" key="1">
    <source>
        <dbReference type="EMBL" id="SKA04328.1"/>
    </source>
</evidence>
<sequence length="154" mass="17886">MYLDAVFSISPQGIKSLKDIENNRRLDYILGIGEDDSFTKHMINIGDFSNTTNLFYYLLLSPELNLSELEEANTEALYKDEYFHILHINNFMTKSLYKKIQEIELDYIRSIMDTASIMDVHSTYTGLGKFLEIKDLIEEAVSKNANLLLIIRFK</sequence>
<organism evidence="1 2">
    <name type="scientific">Anaerorhabdus furcosa</name>
    <dbReference type="NCBI Taxonomy" id="118967"/>
    <lineage>
        <taxon>Bacteria</taxon>
        <taxon>Bacillati</taxon>
        <taxon>Bacillota</taxon>
        <taxon>Erysipelotrichia</taxon>
        <taxon>Erysipelotrichales</taxon>
        <taxon>Erysipelotrichaceae</taxon>
        <taxon>Anaerorhabdus</taxon>
    </lineage>
</organism>
<dbReference type="AlphaFoldDB" id="A0A1T4QM24"/>
<proteinExistence type="predicted"/>
<protein>
    <submittedName>
        <fullName evidence="1">Uncharacterized protein</fullName>
    </submittedName>
</protein>
<keyword evidence="2" id="KW-1185">Reference proteome</keyword>
<evidence type="ECO:0000313" key="2">
    <source>
        <dbReference type="Proteomes" id="UP000243297"/>
    </source>
</evidence>
<accession>A0A1T4QM24</accession>
<dbReference type="EMBL" id="FUWY01000011">
    <property type="protein sequence ID" value="SKA04328.1"/>
    <property type="molecule type" value="Genomic_DNA"/>
</dbReference>
<dbReference type="Proteomes" id="UP000243297">
    <property type="component" value="Unassembled WGS sequence"/>
</dbReference>
<gene>
    <name evidence="1" type="ORF">SAMN02745191_0055</name>
</gene>
<reference evidence="2" key="1">
    <citation type="submission" date="2017-02" db="EMBL/GenBank/DDBJ databases">
        <authorList>
            <person name="Varghese N."/>
            <person name="Submissions S."/>
        </authorList>
    </citation>
    <scope>NUCLEOTIDE SEQUENCE [LARGE SCALE GENOMIC DNA]</scope>
    <source>
        <strain evidence="2">ATCC 25662</strain>
    </source>
</reference>
<dbReference type="RefSeq" id="WP_078712866.1">
    <property type="nucleotide sequence ID" value="NZ_FUWY01000011.1"/>
</dbReference>
<name>A0A1T4QM24_9FIRM</name>